<organism evidence="2 3">
    <name type="scientific">Septoria linicola</name>
    <dbReference type="NCBI Taxonomy" id="215465"/>
    <lineage>
        <taxon>Eukaryota</taxon>
        <taxon>Fungi</taxon>
        <taxon>Dikarya</taxon>
        <taxon>Ascomycota</taxon>
        <taxon>Pezizomycotina</taxon>
        <taxon>Dothideomycetes</taxon>
        <taxon>Dothideomycetidae</taxon>
        <taxon>Mycosphaerellales</taxon>
        <taxon>Mycosphaerellaceae</taxon>
        <taxon>Septoria</taxon>
    </lineage>
</organism>
<proteinExistence type="predicted"/>
<keyword evidence="1" id="KW-0732">Signal</keyword>
<dbReference type="EMBL" id="CP099419">
    <property type="protein sequence ID" value="USW48857.1"/>
    <property type="molecule type" value="Genomic_DNA"/>
</dbReference>
<feature type="chain" id="PRO_5040418560" description="Antifungal protein" evidence="1">
    <location>
        <begin position="23"/>
        <end position="88"/>
    </location>
</feature>
<sequence length="88" mass="9550">MHFPSLLFLGVGLFSSTILAQGRDESDDSGGVTNFYFQCKKNSGTGVCVSYLGGTRRNYEEVPCSSAHPCKVENNGCIRKSMHIAHCS</sequence>
<accession>A0A9Q9EGI8</accession>
<feature type="signal peptide" evidence="1">
    <location>
        <begin position="1"/>
        <end position="22"/>
    </location>
</feature>
<evidence type="ECO:0000313" key="2">
    <source>
        <dbReference type="EMBL" id="USW48857.1"/>
    </source>
</evidence>
<dbReference type="Proteomes" id="UP001056384">
    <property type="component" value="Chromosome 2"/>
</dbReference>
<reference evidence="2" key="1">
    <citation type="submission" date="2022-06" db="EMBL/GenBank/DDBJ databases">
        <title>Complete genome sequences of two strains of the flax pathogen Septoria linicola.</title>
        <authorList>
            <person name="Lapalu N."/>
            <person name="Simon A."/>
            <person name="Demenou B."/>
            <person name="Paumier D."/>
            <person name="Guillot M.-P."/>
            <person name="Gout L."/>
            <person name="Valade R."/>
        </authorList>
    </citation>
    <scope>NUCLEOTIDE SEQUENCE</scope>
    <source>
        <strain evidence="2">SE15195</strain>
    </source>
</reference>
<dbReference type="AlphaFoldDB" id="A0A9Q9EGI8"/>
<gene>
    <name evidence="2" type="ORF">Slin15195_G021760</name>
</gene>
<name>A0A9Q9EGI8_9PEZI</name>
<evidence type="ECO:0008006" key="4">
    <source>
        <dbReference type="Google" id="ProtNLM"/>
    </source>
</evidence>
<keyword evidence="3" id="KW-1185">Reference proteome</keyword>
<evidence type="ECO:0000313" key="3">
    <source>
        <dbReference type="Proteomes" id="UP001056384"/>
    </source>
</evidence>
<evidence type="ECO:0000256" key="1">
    <source>
        <dbReference type="SAM" id="SignalP"/>
    </source>
</evidence>
<protein>
    <recommendedName>
        <fullName evidence="4">Antifungal protein</fullName>
    </recommendedName>
</protein>